<evidence type="ECO:0000313" key="3">
    <source>
        <dbReference type="Proteomes" id="UP000247498"/>
    </source>
</evidence>
<dbReference type="CDD" id="cd00570">
    <property type="entry name" value="GST_N_family"/>
    <property type="match status" value="1"/>
</dbReference>
<dbReference type="OrthoDB" id="4951845at2759"/>
<protein>
    <recommendedName>
        <fullName evidence="1">GST N-terminal domain-containing protein</fullName>
    </recommendedName>
</protein>
<gene>
    <name evidence="2" type="ORF">Rsub_04692</name>
</gene>
<dbReference type="FunCoup" id="A0A2V0NWF1">
    <property type="interactions" value="1071"/>
</dbReference>
<keyword evidence="3" id="KW-1185">Reference proteome</keyword>
<reference evidence="2 3" key="1">
    <citation type="journal article" date="2018" name="Sci. Rep.">
        <title>Raphidocelis subcapitata (=Pseudokirchneriella subcapitata) provides an insight into genome evolution and environmental adaptations in the Sphaeropleales.</title>
        <authorList>
            <person name="Suzuki S."/>
            <person name="Yamaguchi H."/>
            <person name="Nakajima N."/>
            <person name="Kawachi M."/>
        </authorList>
    </citation>
    <scope>NUCLEOTIDE SEQUENCE [LARGE SCALE GENOMIC DNA]</scope>
    <source>
        <strain evidence="2 3">NIES-35</strain>
    </source>
</reference>
<dbReference type="EMBL" id="BDRX01000028">
    <property type="protein sequence ID" value="GBF91968.1"/>
    <property type="molecule type" value="Genomic_DNA"/>
</dbReference>
<dbReference type="Pfam" id="PF13409">
    <property type="entry name" value="GST_N_2"/>
    <property type="match status" value="1"/>
</dbReference>
<feature type="domain" description="GST N-terminal" evidence="1">
    <location>
        <begin position="18"/>
        <end position="96"/>
    </location>
</feature>
<dbReference type="SFLD" id="SFLDS00019">
    <property type="entry name" value="Glutathione_Transferase_(cytos"/>
    <property type="match status" value="1"/>
</dbReference>
<dbReference type="PANTHER" id="PTHR43968">
    <property type="match status" value="1"/>
</dbReference>
<dbReference type="InParanoid" id="A0A2V0NWF1"/>
<dbReference type="InterPro" id="IPR040079">
    <property type="entry name" value="Glutathione_S-Trfase"/>
</dbReference>
<evidence type="ECO:0000259" key="1">
    <source>
        <dbReference type="PROSITE" id="PS50404"/>
    </source>
</evidence>
<dbReference type="SFLD" id="SFLDG00358">
    <property type="entry name" value="Main_(cytGST)"/>
    <property type="match status" value="1"/>
</dbReference>
<dbReference type="InterPro" id="IPR036282">
    <property type="entry name" value="Glutathione-S-Trfase_C_sf"/>
</dbReference>
<organism evidence="2 3">
    <name type="scientific">Raphidocelis subcapitata</name>
    <dbReference type="NCBI Taxonomy" id="307507"/>
    <lineage>
        <taxon>Eukaryota</taxon>
        <taxon>Viridiplantae</taxon>
        <taxon>Chlorophyta</taxon>
        <taxon>core chlorophytes</taxon>
        <taxon>Chlorophyceae</taxon>
        <taxon>CS clade</taxon>
        <taxon>Sphaeropleales</taxon>
        <taxon>Selenastraceae</taxon>
        <taxon>Raphidocelis</taxon>
    </lineage>
</organism>
<dbReference type="Pfam" id="PF13410">
    <property type="entry name" value="GST_C_2"/>
    <property type="match status" value="1"/>
</dbReference>
<sequence length="278" mass="29182">MQSVHHARSLSGPLPSGERAVLYTHTCCPYAHRALLAFLHKEVPFDLVQVDLSSKPAWFRKVNPRGLVPAVQWRGATVVESVDIVRWLDSEFPGPASLTPADPALRRSVDDLIDSAAPAVVSAGLDAVAGSTGHAWGIGSGATREQLRRFESSLQPLAAALRASGGPFLAGGGLSSADAVLFPFVERFGLALALFHGYDVAAFDGGGVARWLAAVAALPAGRLSSAAEGRLAEAFRRHRSLDWFDYHPTDVGELHPQLLEAAAAAAARGRKGGAGAEA</sequence>
<name>A0A2V0NWF1_9CHLO</name>
<dbReference type="STRING" id="307507.A0A2V0NWF1"/>
<evidence type="ECO:0000313" key="2">
    <source>
        <dbReference type="EMBL" id="GBF91968.1"/>
    </source>
</evidence>
<dbReference type="SUPFAM" id="SSF52833">
    <property type="entry name" value="Thioredoxin-like"/>
    <property type="match status" value="1"/>
</dbReference>
<dbReference type="Gene3D" id="1.20.1050.10">
    <property type="match status" value="1"/>
</dbReference>
<dbReference type="InterPro" id="IPR036249">
    <property type="entry name" value="Thioredoxin-like_sf"/>
</dbReference>
<proteinExistence type="predicted"/>
<dbReference type="SUPFAM" id="SSF47616">
    <property type="entry name" value="GST C-terminal domain-like"/>
    <property type="match status" value="1"/>
</dbReference>
<accession>A0A2V0NWF1</accession>
<dbReference type="AlphaFoldDB" id="A0A2V0NWF1"/>
<dbReference type="PANTHER" id="PTHR43968:SF14">
    <property type="entry name" value="GLUTATHIONE S-TRANSFERASE"/>
    <property type="match status" value="1"/>
</dbReference>
<dbReference type="GO" id="GO:0005737">
    <property type="term" value="C:cytoplasm"/>
    <property type="evidence" value="ECO:0007669"/>
    <property type="project" value="TreeGrafter"/>
</dbReference>
<dbReference type="InterPro" id="IPR004045">
    <property type="entry name" value="Glutathione_S-Trfase_N"/>
</dbReference>
<comment type="caution">
    <text evidence="2">The sequence shown here is derived from an EMBL/GenBank/DDBJ whole genome shotgun (WGS) entry which is preliminary data.</text>
</comment>
<dbReference type="InterPro" id="IPR050983">
    <property type="entry name" value="GST_Omega/HSP26"/>
</dbReference>
<dbReference type="Proteomes" id="UP000247498">
    <property type="component" value="Unassembled WGS sequence"/>
</dbReference>
<dbReference type="Gene3D" id="3.40.30.10">
    <property type="entry name" value="Glutaredoxin"/>
    <property type="match status" value="1"/>
</dbReference>
<dbReference type="PROSITE" id="PS50404">
    <property type="entry name" value="GST_NTER"/>
    <property type="match status" value="1"/>
</dbReference>